<reference evidence="7" key="1">
    <citation type="submission" date="2021-06" db="EMBL/GenBank/DDBJ databases">
        <authorList>
            <consortium name="Wellcome Sanger Institute Data Sharing"/>
        </authorList>
    </citation>
    <scope>NUCLEOTIDE SEQUENCE [LARGE SCALE GENOMIC DNA]</scope>
</reference>
<evidence type="ECO:0000256" key="4">
    <source>
        <dbReference type="ARBA" id="ARBA00022490"/>
    </source>
</evidence>
<keyword evidence="8" id="KW-1185">Reference proteome</keyword>
<feature type="region of interest" description="Disordered" evidence="6">
    <location>
        <begin position="102"/>
        <end position="121"/>
    </location>
</feature>
<feature type="compositionally biased region" description="Polar residues" evidence="6">
    <location>
        <begin position="22"/>
        <end position="36"/>
    </location>
</feature>
<sequence>MLPARLRVPHMMYTITKGPSKLVTQRRTGPTQQQIDTKVGEQKPKPAAWSPSNPTPKLVFNRLNGKRFRTAPIQADSPQEDYSAAHEENVRFIYEAWQEVEQQLKEPPRPENGDGPVQYSEKCPNPVLKNFVPIDLEEFWAQRVLAIL</sequence>
<dbReference type="Proteomes" id="UP000694620">
    <property type="component" value="Chromosome 11"/>
</dbReference>
<dbReference type="GO" id="GO:0010494">
    <property type="term" value="C:cytoplasmic stress granule"/>
    <property type="evidence" value="ECO:0007669"/>
    <property type="project" value="UniProtKB-SubCell"/>
</dbReference>
<dbReference type="GO" id="GO:0005634">
    <property type="term" value="C:nucleus"/>
    <property type="evidence" value="ECO:0007669"/>
    <property type="project" value="UniProtKB-SubCell"/>
</dbReference>
<feature type="region of interest" description="Disordered" evidence="6">
    <location>
        <begin position="22"/>
        <end position="56"/>
    </location>
</feature>
<dbReference type="CTD" id="84331"/>
<comment type="similarity">
    <text evidence="3">Belongs to the MCRIP family.</text>
</comment>
<accession>A0A8C4SIS7</accession>
<keyword evidence="4" id="KW-0963">Cytoplasm</keyword>
<protein>
    <submittedName>
        <fullName evidence="7">MAPK regulated corepressor interacting protein 2</fullName>
    </submittedName>
</protein>
<dbReference type="InterPro" id="IPR029428">
    <property type="entry name" value="MCRIP"/>
</dbReference>
<gene>
    <name evidence="7" type="primary">MCRIP2</name>
    <name evidence="7" type="synonym">mcrip2</name>
</gene>
<dbReference type="Ensembl" id="ENSECRT00000017742.1">
    <property type="protein sequence ID" value="ENSECRP00000017402.1"/>
    <property type="gene ID" value="ENSECRG00000011618.1"/>
</dbReference>
<dbReference type="GeneTree" id="ENSGT00940000160332"/>
<dbReference type="OrthoDB" id="9983138at2759"/>
<dbReference type="RefSeq" id="XP_028669779.1">
    <property type="nucleotide sequence ID" value="XM_028813946.2"/>
</dbReference>
<reference evidence="7" key="2">
    <citation type="submission" date="2025-08" db="UniProtKB">
        <authorList>
            <consortium name="Ensembl"/>
        </authorList>
    </citation>
    <scope>IDENTIFICATION</scope>
</reference>
<evidence type="ECO:0000313" key="7">
    <source>
        <dbReference type="Ensembl" id="ENSECRP00000017402.1"/>
    </source>
</evidence>
<dbReference type="AlphaFoldDB" id="A0A8C4SIS7"/>
<evidence type="ECO:0000256" key="1">
    <source>
        <dbReference type="ARBA" id="ARBA00004123"/>
    </source>
</evidence>
<dbReference type="Pfam" id="PF14799">
    <property type="entry name" value="FAM195"/>
    <property type="match status" value="1"/>
</dbReference>
<keyword evidence="5" id="KW-0539">Nucleus</keyword>
<dbReference type="GeneID" id="114660928"/>
<evidence type="ECO:0000256" key="3">
    <source>
        <dbReference type="ARBA" id="ARBA00010821"/>
    </source>
</evidence>
<proteinExistence type="inferred from homology"/>
<evidence type="ECO:0000313" key="8">
    <source>
        <dbReference type="Proteomes" id="UP000694620"/>
    </source>
</evidence>
<name>A0A8C4SIS7_ERPCA</name>
<feature type="compositionally biased region" description="Basic and acidic residues" evidence="6">
    <location>
        <begin position="102"/>
        <end position="112"/>
    </location>
</feature>
<reference evidence="7" key="3">
    <citation type="submission" date="2025-09" db="UniProtKB">
        <authorList>
            <consortium name="Ensembl"/>
        </authorList>
    </citation>
    <scope>IDENTIFICATION</scope>
</reference>
<evidence type="ECO:0000256" key="6">
    <source>
        <dbReference type="SAM" id="MobiDB-lite"/>
    </source>
</evidence>
<comment type="subcellular location">
    <subcellularLocation>
        <location evidence="2">Cytoplasm</location>
        <location evidence="2">Stress granule</location>
    </subcellularLocation>
    <subcellularLocation>
        <location evidence="1">Nucleus</location>
    </subcellularLocation>
</comment>
<organism evidence="7 8">
    <name type="scientific">Erpetoichthys calabaricus</name>
    <name type="common">Rope fish</name>
    <name type="synonym">Calamoichthys calabaricus</name>
    <dbReference type="NCBI Taxonomy" id="27687"/>
    <lineage>
        <taxon>Eukaryota</taxon>
        <taxon>Metazoa</taxon>
        <taxon>Chordata</taxon>
        <taxon>Craniata</taxon>
        <taxon>Vertebrata</taxon>
        <taxon>Euteleostomi</taxon>
        <taxon>Actinopterygii</taxon>
        <taxon>Polypteriformes</taxon>
        <taxon>Polypteridae</taxon>
        <taxon>Erpetoichthys</taxon>
    </lineage>
</organism>
<evidence type="ECO:0000256" key="2">
    <source>
        <dbReference type="ARBA" id="ARBA00004210"/>
    </source>
</evidence>
<evidence type="ECO:0000256" key="5">
    <source>
        <dbReference type="ARBA" id="ARBA00023242"/>
    </source>
</evidence>